<proteinExistence type="predicted"/>
<gene>
    <name evidence="2" type="ORF">Tdes44962_MAKER02766</name>
</gene>
<comment type="caution">
    <text evidence="2">The sequence shown here is derived from an EMBL/GenBank/DDBJ whole genome shotgun (WGS) entry which is preliminary data.</text>
</comment>
<evidence type="ECO:0000313" key="2">
    <source>
        <dbReference type="EMBL" id="KAH9827832.1"/>
    </source>
</evidence>
<dbReference type="EMBL" id="RIBY02001856">
    <property type="protein sequence ID" value="KAH9827832.1"/>
    <property type="molecule type" value="Genomic_DNA"/>
</dbReference>
<keyword evidence="3" id="KW-1185">Reference proteome</keyword>
<reference evidence="2 3" key="2">
    <citation type="journal article" date="2021" name="Curr. Genet.">
        <title>Genetic response to nitrogen starvation in the aggressive Eucalyptus foliar pathogen Teratosphaeria destructans.</title>
        <authorList>
            <person name="Havenga M."/>
            <person name="Wingfield B.D."/>
            <person name="Wingfield M.J."/>
            <person name="Dreyer L.L."/>
            <person name="Roets F."/>
            <person name="Aylward J."/>
        </authorList>
    </citation>
    <scope>NUCLEOTIDE SEQUENCE [LARGE SCALE GENOMIC DNA]</scope>
    <source>
        <strain evidence="2">CMW44962</strain>
    </source>
</reference>
<name>A0A9W7SSR0_9PEZI</name>
<evidence type="ECO:0000256" key="1">
    <source>
        <dbReference type="SAM" id="MobiDB-lite"/>
    </source>
</evidence>
<sequence>MPKATPKTGRAKSSRATPTTRPPADPKASHLYTDDNPSTTIHGTGFKDKSAAASTLTLIASRSLIYQFQTVNTLYNRAKHHPAMKRAVDGAASTQDMRAAMEVFREWLDVTYPTLKDGLRAGGFKPVVSKKVVEQYLPRIEGSEDVSEGAKQFARVYVELPRGKKLGNVLVDASRPEEPDWEARRYVELASLVPEGKEDAGGWEDGELWVDGGGVDEKVPTRVHLEMIAWAWSPWKEHQLSEKGFAVFKVKGKGGKKTATGSEGAE</sequence>
<dbReference type="Proteomes" id="UP001138500">
    <property type="component" value="Unassembled WGS sequence"/>
</dbReference>
<dbReference type="OrthoDB" id="8188991at2759"/>
<evidence type="ECO:0000313" key="3">
    <source>
        <dbReference type="Proteomes" id="UP001138500"/>
    </source>
</evidence>
<dbReference type="AlphaFoldDB" id="A0A9W7SSR0"/>
<feature type="region of interest" description="Disordered" evidence="1">
    <location>
        <begin position="1"/>
        <end position="43"/>
    </location>
</feature>
<reference evidence="2 3" key="1">
    <citation type="journal article" date="2018" name="IMA Fungus">
        <title>IMA Genome-F 10: Nine draft genome sequences of Claviceps purpurea s.lat., including C. arundinis, C. humidiphila, and C. cf. spartinae, pseudomolecules for the pitch canker pathogen Fusarium circinatum, draft genome of Davidsoniella eucalypti, Grosmannia galeiformis, Quambalaria eucalypti, and Teratosphaeria destructans.</title>
        <authorList>
            <person name="Wingfield B.D."/>
            <person name="Liu M."/>
            <person name="Nguyen H.D."/>
            <person name="Lane F.A."/>
            <person name="Morgan S.W."/>
            <person name="De Vos L."/>
            <person name="Wilken P.M."/>
            <person name="Duong T.A."/>
            <person name="Aylward J."/>
            <person name="Coetzee M.P."/>
            <person name="Dadej K."/>
            <person name="De Beer Z.W."/>
            <person name="Findlay W."/>
            <person name="Havenga M."/>
            <person name="Kolarik M."/>
            <person name="Menzies J.G."/>
            <person name="Naidoo K."/>
            <person name="Pochopski O."/>
            <person name="Shoukouhi P."/>
            <person name="Santana Q.C."/>
            <person name="Seifert K.A."/>
            <person name="Soal N."/>
            <person name="Steenkamp E.T."/>
            <person name="Tatham C.T."/>
            <person name="van der Nest M.A."/>
            <person name="Wingfield M.J."/>
        </authorList>
    </citation>
    <scope>NUCLEOTIDE SEQUENCE [LARGE SCALE GENOMIC DNA]</scope>
    <source>
        <strain evidence="2">CMW44962</strain>
    </source>
</reference>
<accession>A0A9W7SSR0</accession>
<organism evidence="2 3">
    <name type="scientific">Teratosphaeria destructans</name>
    <dbReference type="NCBI Taxonomy" id="418781"/>
    <lineage>
        <taxon>Eukaryota</taxon>
        <taxon>Fungi</taxon>
        <taxon>Dikarya</taxon>
        <taxon>Ascomycota</taxon>
        <taxon>Pezizomycotina</taxon>
        <taxon>Dothideomycetes</taxon>
        <taxon>Dothideomycetidae</taxon>
        <taxon>Mycosphaerellales</taxon>
        <taxon>Teratosphaeriaceae</taxon>
        <taxon>Teratosphaeria</taxon>
    </lineage>
</organism>
<protein>
    <submittedName>
        <fullName evidence="2">Uncharacterized protein</fullName>
    </submittedName>
</protein>